<feature type="transmembrane region" description="Helical" evidence="1">
    <location>
        <begin position="12"/>
        <end position="35"/>
    </location>
</feature>
<evidence type="ECO:0000313" key="2">
    <source>
        <dbReference type="EMBL" id="MBX57113.1"/>
    </source>
</evidence>
<proteinExistence type="predicted"/>
<accession>A0A2P2PQZ4</accession>
<keyword evidence="1" id="KW-0812">Transmembrane</keyword>
<reference evidence="2" key="1">
    <citation type="submission" date="2018-02" db="EMBL/GenBank/DDBJ databases">
        <title>Rhizophora mucronata_Transcriptome.</title>
        <authorList>
            <person name="Meera S.P."/>
            <person name="Sreeshan A."/>
            <person name="Augustine A."/>
        </authorList>
    </citation>
    <scope>NUCLEOTIDE SEQUENCE</scope>
    <source>
        <tissue evidence="2">Leaf</tissue>
    </source>
</reference>
<dbReference type="AlphaFoldDB" id="A0A2P2PQZ4"/>
<name>A0A2P2PQZ4_RHIMU</name>
<protein>
    <submittedName>
        <fullName evidence="2">Uncharacterized protein</fullName>
    </submittedName>
</protein>
<sequence length="46" mass="5219">METNIENKDLVSLLTIISKLVMVINAIISYLLFLFSNAHKLTSETH</sequence>
<dbReference type="EMBL" id="GGEC01076629">
    <property type="protein sequence ID" value="MBX57113.1"/>
    <property type="molecule type" value="Transcribed_RNA"/>
</dbReference>
<keyword evidence="1" id="KW-0472">Membrane</keyword>
<evidence type="ECO:0000256" key="1">
    <source>
        <dbReference type="SAM" id="Phobius"/>
    </source>
</evidence>
<organism evidence="2">
    <name type="scientific">Rhizophora mucronata</name>
    <name type="common">Asiatic mangrove</name>
    <dbReference type="NCBI Taxonomy" id="61149"/>
    <lineage>
        <taxon>Eukaryota</taxon>
        <taxon>Viridiplantae</taxon>
        <taxon>Streptophyta</taxon>
        <taxon>Embryophyta</taxon>
        <taxon>Tracheophyta</taxon>
        <taxon>Spermatophyta</taxon>
        <taxon>Magnoliopsida</taxon>
        <taxon>eudicotyledons</taxon>
        <taxon>Gunneridae</taxon>
        <taxon>Pentapetalae</taxon>
        <taxon>rosids</taxon>
        <taxon>fabids</taxon>
        <taxon>Malpighiales</taxon>
        <taxon>Rhizophoraceae</taxon>
        <taxon>Rhizophora</taxon>
    </lineage>
</organism>
<keyword evidence="1" id="KW-1133">Transmembrane helix</keyword>